<evidence type="ECO:0000259" key="1">
    <source>
        <dbReference type="SMART" id="SM01321"/>
    </source>
</evidence>
<sequence>MRTRYKIIENESIYFITSTIIEWIPVFTKKEYFDIIVQSLCYCRQKKGLKLFAYIVMDNHIHLLASAENLSQIIKDFKSFTARKIIETARAEKRKWLLNQFEFYKKKYKKDSAYQVWQEGFHPQVITKEYVLKQKIEYIHYNPVKRGLVKQEDHWIYSSAANYIGDKGCIKLDTIET</sequence>
<dbReference type="SUPFAM" id="SSF143422">
    <property type="entry name" value="Transposase IS200-like"/>
    <property type="match status" value="1"/>
</dbReference>
<name>A0A1E3XFL9_9BACT</name>
<dbReference type="Pfam" id="PF01797">
    <property type="entry name" value="Y1_Tnp"/>
    <property type="match status" value="1"/>
</dbReference>
<dbReference type="InterPro" id="IPR036515">
    <property type="entry name" value="Transposase_17_sf"/>
</dbReference>
<dbReference type="AlphaFoldDB" id="A0A1E3XFL9"/>
<dbReference type="InterPro" id="IPR052715">
    <property type="entry name" value="RAYT_transposase"/>
</dbReference>
<proteinExistence type="predicted"/>
<dbReference type="NCBIfam" id="NF047646">
    <property type="entry name" value="REP_Tyr_transpos"/>
    <property type="match status" value="1"/>
</dbReference>
<dbReference type="InterPro" id="IPR002686">
    <property type="entry name" value="Transposase_17"/>
</dbReference>
<dbReference type="GO" id="GO:0006313">
    <property type="term" value="P:DNA transposition"/>
    <property type="evidence" value="ECO:0007669"/>
    <property type="project" value="InterPro"/>
</dbReference>
<dbReference type="Gene3D" id="3.30.70.1290">
    <property type="entry name" value="Transposase IS200-like"/>
    <property type="match status" value="1"/>
</dbReference>
<reference evidence="2 3" key="1">
    <citation type="submission" date="2016-07" db="EMBL/GenBank/DDBJ databases">
        <title>Draft genome of Scalindua rubra, obtained from a brine-seawater interface in the Red Sea, sheds light on salt adaptation in anammox bacteria.</title>
        <authorList>
            <person name="Speth D.R."/>
            <person name="Lagkouvardos I."/>
            <person name="Wang Y."/>
            <person name="Qian P.-Y."/>
            <person name="Dutilh B.E."/>
            <person name="Jetten M.S."/>
        </authorList>
    </citation>
    <scope>NUCLEOTIDE SEQUENCE [LARGE SCALE GENOMIC DNA]</scope>
    <source>
        <strain evidence="2">BSI-1</strain>
    </source>
</reference>
<dbReference type="GO" id="GO:0004803">
    <property type="term" value="F:transposase activity"/>
    <property type="evidence" value="ECO:0007669"/>
    <property type="project" value="InterPro"/>
</dbReference>
<accession>A0A1E3XFL9</accession>
<dbReference type="PANTHER" id="PTHR36966:SF1">
    <property type="entry name" value="REP-ASSOCIATED TYROSINE TRANSPOSASE"/>
    <property type="match status" value="1"/>
</dbReference>
<gene>
    <name evidence="2" type="ORF">SCARUB_00442</name>
</gene>
<dbReference type="GO" id="GO:0043565">
    <property type="term" value="F:sequence-specific DNA binding"/>
    <property type="evidence" value="ECO:0007669"/>
    <property type="project" value="TreeGrafter"/>
</dbReference>
<feature type="domain" description="Transposase IS200-like" evidence="1">
    <location>
        <begin position="9"/>
        <end position="142"/>
    </location>
</feature>
<dbReference type="EMBL" id="MAYW01000007">
    <property type="protein sequence ID" value="ODS34431.1"/>
    <property type="molecule type" value="Genomic_DNA"/>
</dbReference>
<organism evidence="2 3">
    <name type="scientific">Candidatus Scalindua rubra</name>
    <dbReference type="NCBI Taxonomy" id="1872076"/>
    <lineage>
        <taxon>Bacteria</taxon>
        <taxon>Pseudomonadati</taxon>
        <taxon>Planctomycetota</taxon>
        <taxon>Candidatus Brocadiia</taxon>
        <taxon>Candidatus Brocadiales</taxon>
        <taxon>Candidatus Scalinduaceae</taxon>
        <taxon>Candidatus Scalindua</taxon>
    </lineage>
</organism>
<dbReference type="PANTHER" id="PTHR36966">
    <property type="entry name" value="REP-ASSOCIATED TYROSINE TRANSPOSASE"/>
    <property type="match status" value="1"/>
</dbReference>
<evidence type="ECO:0000313" key="3">
    <source>
        <dbReference type="Proteomes" id="UP000094056"/>
    </source>
</evidence>
<protein>
    <recommendedName>
        <fullName evidence="1">Transposase IS200-like domain-containing protein</fullName>
    </recommendedName>
</protein>
<evidence type="ECO:0000313" key="2">
    <source>
        <dbReference type="EMBL" id="ODS34431.1"/>
    </source>
</evidence>
<comment type="caution">
    <text evidence="2">The sequence shown here is derived from an EMBL/GenBank/DDBJ whole genome shotgun (WGS) entry which is preliminary data.</text>
</comment>
<dbReference type="SMART" id="SM01321">
    <property type="entry name" value="Y1_Tnp"/>
    <property type="match status" value="1"/>
</dbReference>
<dbReference type="Proteomes" id="UP000094056">
    <property type="component" value="Unassembled WGS sequence"/>
</dbReference>